<evidence type="ECO:0000256" key="7">
    <source>
        <dbReference type="PROSITE-ProRule" id="PRU01360"/>
    </source>
</evidence>
<feature type="signal peptide" evidence="8">
    <location>
        <begin position="1"/>
        <end position="19"/>
    </location>
</feature>
<dbReference type="SUPFAM" id="SSF56935">
    <property type="entry name" value="Porins"/>
    <property type="match status" value="1"/>
</dbReference>
<dbReference type="InterPro" id="IPR023996">
    <property type="entry name" value="TonB-dep_OMP_SusC/RagA"/>
</dbReference>
<evidence type="ECO:0000256" key="4">
    <source>
        <dbReference type="ARBA" id="ARBA00022692"/>
    </source>
</evidence>
<keyword evidence="11" id="KW-1185">Reference proteome</keyword>
<feature type="chain" id="PRO_5045612006" evidence="8">
    <location>
        <begin position="20"/>
        <end position="1029"/>
    </location>
</feature>
<accession>A0ABV5GZE3</accession>
<comment type="subcellular location">
    <subcellularLocation>
        <location evidence="1 7">Cell outer membrane</location>
        <topology evidence="1 7">Multi-pass membrane protein</topology>
    </subcellularLocation>
</comment>
<evidence type="ECO:0000259" key="9">
    <source>
        <dbReference type="Pfam" id="PF07715"/>
    </source>
</evidence>
<keyword evidence="4 7" id="KW-0812">Transmembrane</keyword>
<dbReference type="Pfam" id="PF07715">
    <property type="entry name" value="Plug"/>
    <property type="match status" value="1"/>
</dbReference>
<keyword evidence="2 7" id="KW-0813">Transport</keyword>
<dbReference type="InterPro" id="IPR023997">
    <property type="entry name" value="TonB-dep_OMP_SusC/RagA_CS"/>
</dbReference>
<evidence type="ECO:0000256" key="6">
    <source>
        <dbReference type="ARBA" id="ARBA00023237"/>
    </source>
</evidence>
<name>A0ABV5GZE3_9FLAO</name>
<dbReference type="InterPro" id="IPR008969">
    <property type="entry name" value="CarboxyPept-like_regulatory"/>
</dbReference>
<evidence type="ECO:0000256" key="8">
    <source>
        <dbReference type="SAM" id="SignalP"/>
    </source>
</evidence>
<dbReference type="Gene3D" id="2.40.170.20">
    <property type="entry name" value="TonB-dependent receptor, beta-barrel domain"/>
    <property type="match status" value="1"/>
</dbReference>
<dbReference type="NCBIfam" id="TIGR04056">
    <property type="entry name" value="OMP_RagA_SusC"/>
    <property type="match status" value="1"/>
</dbReference>
<dbReference type="Pfam" id="PF13715">
    <property type="entry name" value="CarbopepD_reg_2"/>
    <property type="match status" value="1"/>
</dbReference>
<proteinExistence type="inferred from homology"/>
<dbReference type="Proteomes" id="UP001589590">
    <property type="component" value="Unassembled WGS sequence"/>
</dbReference>
<reference evidence="10 11" key="1">
    <citation type="submission" date="2024-09" db="EMBL/GenBank/DDBJ databases">
        <authorList>
            <person name="Sun Q."/>
            <person name="Mori K."/>
        </authorList>
    </citation>
    <scope>NUCLEOTIDE SEQUENCE [LARGE SCALE GENOMIC DNA]</scope>
    <source>
        <strain evidence="10 11">CECT 8300</strain>
    </source>
</reference>
<dbReference type="InterPro" id="IPR037066">
    <property type="entry name" value="Plug_dom_sf"/>
</dbReference>
<dbReference type="NCBIfam" id="TIGR04057">
    <property type="entry name" value="SusC_RagA_signa"/>
    <property type="match status" value="1"/>
</dbReference>
<keyword evidence="6 7" id="KW-0998">Cell outer membrane</keyword>
<evidence type="ECO:0000313" key="10">
    <source>
        <dbReference type="EMBL" id="MFB9105004.1"/>
    </source>
</evidence>
<dbReference type="RefSeq" id="WP_290272869.1">
    <property type="nucleotide sequence ID" value="NZ_JAUFQP010000013.1"/>
</dbReference>
<dbReference type="PROSITE" id="PS52016">
    <property type="entry name" value="TONB_DEPENDENT_REC_3"/>
    <property type="match status" value="1"/>
</dbReference>
<evidence type="ECO:0000256" key="3">
    <source>
        <dbReference type="ARBA" id="ARBA00022452"/>
    </source>
</evidence>
<comment type="caution">
    <text evidence="10">The sequence shown here is derived from an EMBL/GenBank/DDBJ whole genome shotgun (WGS) entry which is preliminary data.</text>
</comment>
<dbReference type="InterPro" id="IPR039426">
    <property type="entry name" value="TonB-dep_rcpt-like"/>
</dbReference>
<keyword evidence="8" id="KW-0732">Signal</keyword>
<dbReference type="Gene3D" id="2.170.130.10">
    <property type="entry name" value="TonB-dependent receptor, plug domain"/>
    <property type="match status" value="1"/>
</dbReference>
<keyword evidence="5 7" id="KW-0472">Membrane</keyword>
<comment type="similarity">
    <text evidence="7">Belongs to the TonB-dependent receptor family.</text>
</comment>
<dbReference type="Gene3D" id="2.60.40.1120">
    <property type="entry name" value="Carboxypeptidase-like, regulatory domain"/>
    <property type="match status" value="1"/>
</dbReference>
<evidence type="ECO:0000256" key="5">
    <source>
        <dbReference type="ARBA" id="ARBA00023136"/>
    </source>
</evidence>
<protein>
    <submittedName>
        <fullName evidence="10">SusC/RagA family TonB-linked outer membrane protein</fullName>
    </submittedName>
</protein>
<sequence>MKKIKIFLLLISISWSSFAQDVVQGVVTDETGMPIPGINVLEKGKSNGAVTDFDGAYKFSVSPNAVLVFSSIGFQTQEIKVAEGKTINVTMKEDIQSLTEIVVVGYGKQKKESVLGAISQIKGEEILESGSSNVTNALSGASPGLVVVQGSGQPGADDGDIFIRGNANPLILVDGVEIVGGFANINPRDVENISTLKDGAATAVYGIRGANGVIIITTKRGKTGRPKVSYNSEFSLKSVLNEPDNVLDAYTAQSAFNTGILNDQAYASGYSSAVDLGHWRDGDLPYIYPNTDWFDVAIRDDYATSLNQTISVRGGSDFVKYYASAGYLTEGDITKTEKLFNYDPEFKFKRYTFRGNLDFTLTKTTRLNTSVSSRLEDKNQPGNGSDISFLGIYNSAPGGVVPVYPASVLEQYPDPFFPGLVEPRFGNGRNIYTGINASGTSQDNKTVFSIDLELEQDLDFITEGLTFTGKYNYISSYTTRSRIAYDATIDPRLDTYTLDRDGSWISAEGVEYERPLEFILGSESINDSQEIAYQRAQLNYQRSFGKHSVTGLALVSRNKRVSNTSFPFFNEDYVGRATYNYDSRYFFEISGSYNGDETFDEGYRFKLFPSFAVGINLAKEKFIKDNIPEINNFKIRYSYGETGSKAGLGSNRWPYLSFYDFYGDSSAPNTEKRPNSRYYFGIDIDDPLLIITESQIGNPVLTWATVTKQNIGVEFGLFNNKLSGEVDFFKDSRTDLINIPGPNRFPAFYGFSAELPFVNLGTSESHGYEVSLTYKNSTSGGFKYSATAFYGFNENRILTSALDGLGTTAYTSISGKPAGASALLQTDGYFQNIDEVVNFPTVSGAPGLGDYRYIDYNANGGITENDDQVRFDLPNAPKNSYSFKLSASYKGWSLSALINGVEGHKGLVNSDLAFALPDGLATGLYEHLDYWTPTNTNAAYPALHALANPNSINNSTARIVDLDYIKLRSVNLGYNFDMSNSKTLSDLRVYLNGNNLFVISDLDYGDPEANTPGAYPILRRINLGINMTF</sequence>
<evidence type="ECO:0000256" key="2">
    <source>
        <dbReference type="ARBA" id="ARBA00022448"/>
    </source>
</evidence>
<dbReference type="SUPFAM" id="SSF49464">
    <property type="entry name" value="Carboxypeptidase regulatory domain-like"/>
    <property type="match status" value="1"/>
</dbReference>
<evidence type="ECO:0000313" key="11">
    <source>
        <dbReference type="Proteomes" id="UP001589590"/>
    </source>
</evidence>
<dbReference type="InterPro" id="IPR036942">
    <property type="entry name" value="Beta-barrel_TonB_sf"/>
</dbReference>
<keyword evidence="3 7" id="KW-1134">Transmembrane beta strand</keyword>
<gene>
    <name evidence="10" type="ORF">ACFFU1_08840</name>
</gene>
<evidence type="ECO:0000256" key="1">
    <source>
        <dbReference type="ARBA" id="ARBA00004571"/>
    </source>
</evidence>
<organism evidence="10 11">
    <name type="scientific">Algibacter miyuki</name>
    <dbReference type="NCBI Taxonomy" id="1306933"/>
    <lineage>
        <taxon>Bacteria</taxon>
        <taxon>Pseudomonadati</taxon>
        <taxon>Bacteroidota</taxon>
        <taxon>Flavobacteriia</taxon>
        <taxon>Flavobacteriales</taxon>
        <taxon>Flavobacteriaceae</taxon>
        <taxon>Algibacter</taxon>
    </lineage>
</organism>
<dbReference type="InterPro" id="IPR012910">
    <property type="entry name" value="Plug_dom"/>
</dbReference>
<dbReference type="EMBL" id="JBHMFA010000005">
    <property type="protein sequence ID" value="MFB9105004.1"/>
    <property type="molecule type" value="Genomic_DNA"/>
</dbReference>
<feature type="domain" description="TonB-dependent receptor plug" evidence="9">
    <location>
        <begin position="111"/>
        <end position="213"/>
    </location>
</feature>